<feature type="domain" description="ABM" evidence="1">
    <location>
        <begin position="2"/>
        <end position="92"/>
    </location>
</feature>
<comment type="caution">
    <text evidence="2">The sequence shown here is derived from an EMBL/GenBank/DDBJ whole genome shotgun (WGS) entry which is preliminary data.</text>
</comment>
<organism evidence="2 3">
    <name type="scientific">Arthrobacter wenxiniae</name>
    <dbReference type="NCBI Taxonomy" id="2713570"/>
    <lineage>
        <taxon>Bacteria</taxon>
        <taxon>Bacillati</taxon>
        <taxon>Actinomycetota</taxon>
        <taxon>Actinomycetes</taxon>
        <taxon>Micrococcales</taxon>
        <taxon>Micrococcaceae</taxon>
        <taxon>Arthrobacter</taxon>
    </lineage>
</organism>
<dbReference type="PROSITE" id="PS51725">
    <property type="entry name" value="ABM"/>
    <property type="match status" value="1"/>
</dbReference>
<dbReference type="AlphaFoldDB" id="A0A7Y7IIA9"/>
<reference evidence="2 3" key="1">
    <citation type="submission" date="2020-02" db="EMBL/GenBank/DDBJ databases">
        <title>Genome sequence of strain AETb3-4.</title>
        <authorList>
            <person name="Gao J."/>
            <person name="Zhang X."/>
        </authorList>
    </citation>
    <scope>NUCLEOTIDE SEQUENCE [LARGE SCALE GENOMIC DNA]</scope>
    <source>
        <strain evidence="2 3">AETb3-4</strain>
    </source>
</reference>
<dbReference type="Proteomes" id="UP000543556">
    <property type="component" value="Unassembled WGS sequence"/>
</dbReference>
<dbReference type="SUPFAM" id="SSF54909">
    <property type="entry name" value="Dimeric alpha+beta barrel"/>
    <property type="match status" value="1"/>
</dbReference>
<dbReference type="Gene3D" id="3.30.70.100">
    <property type="match status" value="1"/>
</dbReference>
<protein>
    <submittedName>
        <fullName evidence="2">Antibiotic biosynthesis monooxygenase</fullName>
    </submittedName>
</protein>
<gene>
    <name evidence="2" type="ORF">G6034_13980</name>
</gene>
<keyword evidence="2" id="KW-0503">Monooxygenase</keyword>
<evidence type="ECO:0000259" key="1">
    <source>
        <dbReference type="PROSITE" id="PS51725"/>
    </source>
</evidence>
<name>A0A7Y7IIA9_9MICC</name>
<keyword evidence="2" id="KW-0560">Oxidoreductase</keyword>
<dbReference type="RefSeq" id="WP_176635715.1">
    <property type="nucleotide sequence ID" value="NZ_JAAMFM010000023.1"/>
</dbReference>
<dbReference type="InterPro" id="IPR011008">
    <property type="entry name" value="Dimeric_a/b-barrel"/>
</dbReference>
<keyword evidence="3" id="KW-1185">Reference proteome</keyword>
<dbReference type="GO" id="GO:0004497">
    <property type="term" value="F:monooxygenase activity"/>
    <property type="evidence" value="ECO:0007669"/>
    <property type="project" value="UniProtKB-KW"/>
</dbReference>
<dbReference type="InterPro" id="IPR007138">
    <property type="entry name" value="ABM_dom"/>
</dbReference>
<dbReference type="Pfam" id="PF03992">
    <property type="entry name" value="ABM"/>
    <property type="match status" value="1"/>
</dbReference>
<proteinExistence type="predicted"/>
<evidence type="ECO:0000313" key="3">
    <source>
        <dbReference type="Proteomes" id="UP000543556"/>
    </source>
</evidence>
<accession>A0A7Y7IIA9</accession>
<dbReference type="EMBL" id="JAAMFM010000023">
    <property type="protein sequence ID" value="NVM95991.1"/>
    <property type="molecule type" value="Genomic_DNA"/>
</dbReference>
<evidence type="ECO:0000313" key="2">
    <source>
        <dbReference type="EMBL" id="NVM95991.1"/>
    </source>
</evidence>
<sequence length="113" mass="12121">MITEHALLPVIAGLEADFEAPFARTQSIISARPGFLGLTLSRSLERPGTCLLPVDWETLADHVVGFRGSPEYAQWSRLPHRFHAPFPEAGHLEPVASAAAGQACAAHLGTLEP</sequence>